<name>A0ABS7R7Z5_9HYPH</name>
<evidence type="ECO:0000313" key="8">
    <source>
        <dbReference type="Proteomes" id="UP000777661"/>
    </source>
</evidence>
<evidence type="ECO:0000256" key="5">
    <source>
        <dbReference type="SAM" id="SignalP"/>
    </source>
</evidence>
<dbReference type="InterPro" id="IPR015168">
    <property type="entry name" value="SsuA/THI5"/>
</dbReference>
<evidence type="ECO:0000256" key="2">
    <source>
        <dbReference type="ARBA" id="ARBA00010742"/>
    </source>
</evidence>
<dbReference type="EMBL" id="JAHSQO010000003">
    <property type="protein sequence ID" value="MBY8917055.1"/>
    <property type="molecule type" value="Genomic_DNA"/>
</dbReference>
<feature type="signal peptide" evidence="5">
    <location>
        <begin position="1"/>
        <end position="22"/>
    </location>
</feature>
<dbReference type="RefSeq" id="WP_065817175.1">
    <property type="nucleotide sequence ID" value="NZ_CBDDTB010000001.1"/>
</dbReference>
<reference evidence="7 8" key="1">
    <citation type="submission" date="2021-06" db="EMBL/GenBank/DDBJ databases">
        <title>Nitratireductor porphyridii sp. nov., isolated from a small marine red alga, Porphyridium purpureum in South Korea.</title>
        <authorList>
            <person name="Kim K.H."/>
            <person name="Kristyanto S."/>
            <person name="Jeon C.O."/>
        </authorList>
    </citation>
    <scope>NUCLEOTIDE SEQUENCE [LARGE SCALE GENOMIC DNA]</scope>
    <source>
        <strain evidence="7 8">R6</strain>
    </source>
</reference>
<organism evidence="7 8">
    <name type="scientific">Nitratireductor rhodophyticola</name>
    <dbReference type="NCBI Taxonomy" id="2854036"/>
    <lineage>
        <taxon>Bacteria</taxon>
        <taxon>Pseudomonadati</taxon>
        <taxon>Pseudomonadota</taxon>
        <taxon>Alphaproteobacteria</taxon>
        <taxon>Hyphomicrobiales</taxon>
        <taxon>Phyllobacteriaceae</taxon>
        <taxon>Nitratireductor</taxon>
    </lineage>
</organism>
<dbReference type="InterPro" id="IPR006311">
    <property type="entry name" value="TAT_signal"/>
</dbReference>
<proteinExistence type="inferred from homology"/>
<dbReference type="Proteomes" id="UP000777661">
    <property type="component" value="Unassembled WGS sequence"/>
</dbReference>
<protein>
    <submittedName>
        <fullName evidence="7">Aliphatic sulfonate ABC transporter substrate-binding protein</fullName>
    </submittedName>
</protein>
<dbReference type="Gene3D" id="3.40.190.10">
    <property type="entry name" value="Periplasmic binding protein-like II"/>
    <property type="match status" value="2"/>
</dbReference>
<dbReference type="Pfam" id="PF09084">
    <property type="entry name" value="NMT1"/>
    <property type="match status" value="1"/>
</dbReference>
<dbReference type="SUPFAM" id="SSF53850">
    <property type="entry name" value="Periplasmic binding protein-like II"/>
    <property type="match status" value="1"/>
</dbReference>
<gene>
    <name evidence="7" type="ORF">KVG22_10685</name>
</gene>
<evidence type="ECO:0000259" key="6">
    <source>
        <dbReference type="SMART" id="SM00062"/>
    </source>
</evidence>
<evidence type="ECO:0000256" key="1">
    <source>
        <dbReference type="ARBA" id="ARBA00004418"/>
    </source>
</evidence>
<dbReference type="PANTHER" id="PTHR30024:SF47">
    <property type="entry name" value="TAURINE-BINDING PERIPLASMIC PROTEIN"/>
    <property type="match status" value="1"/>
</dbReference>
<dbReference type="InterPro" id="IPR001638">
    <property type="entry name" value="Solute-binding_3/MltF_N"/>
</dbReference>
<feature type="domain" description="Solute-binding protein family 3/N-terminal" evidence="6">
    <location>
        <begin position="32"/>
        <end position="261"/>
    </location>
</feature>
<evidence type="ECO:0000256" key="4">
    <source>
        <dbReference type="ARBA" id="ARBA00022729"/>
    </source>
</evidence>
<comment type="caution">
    <text evidence="7">The sequence shown here is derived from an EMBL/GenBank/DDBJ whole genome shotgun (WGS) entry which is preliminary data.</text>
</comment>
<accession>A0ABS7R7Z5</accession>
<dbReference type="PROSITE" id="PS51318">
    <property type="entry name" value="TAT"/>
    <property type="match status" value="1"/>
</dbReference>
<evidence type="ECO:0000256" key="3">
    <source>
        <dbReference type="ARBA" id="ARBA00022448"/>
    </source>
</evidence>
<evidence type="ECO:0000313" key="7">
    <source>
        <dbReference type="EMBL" id="MBY8917055.1"/>
    </source>
</evidence>
<feature type="chain" id="PRO_5047331069" evidence="5">
    <location>
        <begin position="23"/>
        <end position="323"/>
    </location>
</feature>
<sequence length="323" mass="34609">MHLTKRNFIAAAFAITASAALAAPAVAQETDQIRMGYIADYFGTSIAAIASDQELWEKHGLEAELKVFTNGPIQVQALNAGSLDFAYIGPGALWLPASGQAKVIAVNALGYTDRVIAQPGIKGIEGLKGRKVGVPEGTSGDMLLRLALEKAGMKMDDVQAVKMDPSTIVTAFASGQIDGAGIWYPFVDVIAKRVEGLQELASNEDFFPDIAFPSSFIVSDDMAGNADVIRKVNAVIKEATDFRRANPEQSVKITADFLNVPMEPLLAESKLAKLPSSAELEVLTREGKVSNWFDTLAGLYQTFGKIESPLPASDFYLGDLYAD</sequence>
<dbReference type="SMART" id="SM00062">
    <property type="entry name" value="PBPb"/>
    <property type="match status" value="1"/>
</dbReference>
<dbReference type="PANTHER" id="PTHR30024">
    <property type="entry name" value="ALIPHATIC SULFONATES-BINDING PROTEIN-RELATED"/>
    <property type="match status" value="1"/>
</dbReference>
<dbReference type="InterPro" id="IPR010067">
    <property type="entry name" value="ABC_SsuA_sub-bd"/>
</dbReference>
<keyword evidence="8" id="KW-1185">Reference proteome</keyword>
<comment type="similarity">
    <text evidence="2">Belongs to the bacterial solute-binding protein SsuA/TauA family.</text>
</comment>
<keyword evidence="3" id="KW-0813">Transport</keyword>
<dbReference type="NCBIfam" id="TIGR01728">
    <property type="entry name" value="SsuA_fam"/>
    <property type="match status" value="1"/>
</dbReference>
<keyword evidence="4 5" id="KW-0732">Signal</keyword>
<comment type="subcellular location">
    <subcellularLocation>
        <location evidence="1">Periplasm</location>
    </subcellularLocation>
</comment>